<dbReference type="FunFam" id="3.40.50.1260:FF:000006">
    <property type="entry name" value="Phosphoglycerate kinase"/>
    <property type="match status" value="1"/>
</dbReference>
<feature type="binding site" evidence="12 13">
    <location>
        <begin position="59"/>
        <end position="62"/>
    </location>
    <ligand>
        <name>substrate</name>
    </ligand>
</feature>
<name>A0A7R6SZM7_9BACT</name>
<evidence type="ECO:0000256" key="9">
    <source>
        <dbReference type="ARBA" id="ARBA00022777"/>
    </source>
</evidence>
<evidence type="ECO:0000313" key="17">
    <source>
        <dbReference type="Proteomes" id="UP000595564"/>
    </source>
</evidence>
<dbReference type="SUPFAM" id="SSF53748">
    <property type="entry name" value="Phosphoglycerate kinase"/>
    <property type="match status" value="1"/>
</dbReference>
<comment type="subcellular location">
    <subcellularLocation>
        <location evidence="12">Cytoplasm</location>
    </subcellularLocation>
</comment>
<keyword evidence="11 12" id="KW-0324">Glycolysis</keyword>
<feature type="binding site" evidence="12">
    <location>
        <position position="119"/>
    </location>
    <ligand>
        <name>substrate</name>
    </ligand>
</feature>
<evidence type="ECO:0000256" key="2">
    <source>
        <dbReference type="ARBA" id="ARBA00004838"/>
    </source>
</evidence>
<evidence type="ECO:0000256" key="11">
    <source>
        <dbReference type="ARBA" id="ARBA00023152"/>
    </source>
</evidence>
<evidence type="ECO:0000256" key="6">
    <source>
        <dbReference type="ARBA" id="ARBA00016471"/>
    </source>
</evidence>
<dbReference type="EMBL" id="AP017470">
    <property type="protein sequence ID" value="BBB32985.1"/>
    <property type="molecule type" value="Genomic_DNA"/>
</dbReference>
<dbReference type="InterPro" id="IPR015824">
    <property type="entry name" value="Phosphoglycerate_kinase_N"/>
</dbReference>
<feature type="binding site" evidence="12 14">
    <location>
        <begin position="350"/>
        <end position="353"/>
    </location>
    <ligand>
        <name>ATP</name>
        <dbReference type="ChEBI" id="CHEBI:30616"/>
    </ligand>
</feature>
<keyword evidence="7 12" id="KW-0808">Transferase</keyword>
<dbReference type="PRINTS" id="PR00477">
    <property type="entry name" value="PHGLYCKINASE"/>
</dbReference>
<dbReference type="KEGG" id="thyd:TTHT_1477"/>
<dbReference type="AlphaFoldDB" id="A0A7R6SZM7"/>
<evidence type="ECO:0000256" key="12">
    <source>
        <dbReference type="HAMAP-Rule" id="MF_00145"/>
    </source>
</evidence>
<feature type="binding site" evidence="13">
    <location>
        <position position="36"/>
    </location>
    <ligand>
        <name>(2R)-3-phosphoglycerate</name>
        <dbReference type="ChEBI" id="CHEBI:58272"/>
    </ligand>
</feature>
<dbReference type="GO" id="GO:0006096">
    <property type="term" value="P:glycolytic process"/>
    <property type="evidence" value="ECO:0007669"/>
    <property type="project" value="UniProtKB-UniRule"/>
</dbReference>
<feature type="binding site" evidence="13">
    <location>
        <position position="152"/>
    </location>
    <ligand>
        <name>(2R)-3-phosphoglycerate</name>
        <dbReference type="ChEBI" id="CHEBI:58272"/>
    </ligand>
</feature>
<feature type="binding site" evidence="12 14">
    <location>
        <position position="324"/>
    </location>
    <ligand>
        <name>ATP</name>
        <dbReference type="ChEBI" id="CHEBI:30616"/>
    </ligand>
</feature>
<dbReference type="GO" id="GO:0005829">
    <property type="term" value="C:cytosol"/>
    <property type="evidence" value="ECO:0007669"/>
    <property type="project" value="TreeGrafter"/>
</dbReference>
<organism evidence="16 17">
    <name type="scientific">Thermotomaculum hydrothermale</name>
    <dbReference type="NCBI Taxonomy" id="981385"/>
    <lineage>
        <taxon>Bacteria</taxon>
        <taxon>Pseudomonadati</taxon>
        <taxon>Acidobacteriota</taxon>
        <taxon>Holophagae</taxon>
        <taxon>Thermotomaculales</taxon>
        <taxon>Thermotomaculaceae</taxon>
        <taxon>Thermotomaculum</taxon>
    </lineage>
</organism>
<keyword evidence="17" id="KW-1185">Reference proteome</keyword>
<feature type="binding site" evidence="12 13">
    <location>
        <begin position="21"/>
        <end position="23"/>
    </location>
    <ligand>
        <name>substrate</name>
    </ligand>
</feature>
<dbReference type="InterPro" id="IPR015911">
    <property type="entry name" value="Phosphoglycerate_kinase_CS"/>
</dbReference>
<keyword evidence="12" id="KW-0963">Cytoplasm</keyword>
<keyword evidence="8 12" id="KW-0547">Nucleotide-binding</keyword>
<accession>A0A7R6SZM7</accession>
<evidence type="ECO:0000313" key="16">
    <source>
        <dbReference type="EMBL" id="BBB32985.1"/>
    </source>
</evidence>
<dbReference type="CDD" id="cd00318">
    <property type="entry name" value="Phosphoglycerate_kinase"/>
    <property type="match status" value="1"/>
</dbReference>
<dbReference type="EC" id="2.7.2.3" evidence="5 12"/>
<evidence type="ECO:0000256" key="14">
    <source>
        <dbReference type="PIRSR" id="PIRSR000724-2"/>
    </source>
</evidence>
<dbReference type="GO" id="GO:0006094">
    <property type="term" value="P:gluconeogenesis"/>
    <property type="evidence" value="ECO:0007669"/>
    <property type="project" value="TreeGrafter"/>
</dbReference>
<dbReference type="PIRSF" id="PIRSF000724">
    <property type="entry name" value="Pgk"/>
    <property type="match status" value="1"/>
</dbReference>
<keyword evidence="9 12" id="KW-0418">Kinase</keyword>
<protein>
    <recommendedName>
        <fullName evidence="6 12">Phosphoglycerate kinase</fullName>
        <ecNumber evidence="5 12">2.7.2.3</ecNumber>
    </recommendedName>
</protein>
<dbReference type="GO" id="GO:0005524">
    <property type="term" value="F:ATP binding"/>
    <property type="evidence" value="ECO:0007669"/>
    <property type="project" value="UniProtKB-KW"/>
</dbReference>
<dbReference type="RefSeq" id="WP_201327284.1">
    <property type="nucleotide sequence ID" value="NZ_AP017470.1"/>
</dbReference>
<evidence type="ECO:0000256" key="1">
    <source>
        <dbReference type="ARBA" id="ARBA00000642"/>
    </source>
</evidence>
<dbReference type="PROSITE" id="PS00111">
    <property type="entry name" value="PGLYCERATE_KINASE"/>
    <property type="match status" value="1"/>
</dbReference>
<dbReference type="GO" id="GO:0004618">
    <property type="term" value="F:phosphoglycerate kinase activity"/>
    <property type="evidence" value="ECO:0007669"/>
    <property type="project" value="UniProtKB-UniRule"/>
</dbReference>
<dbReference type="InterPro" id="IPR001576">
    <property type="entry name" value="Phosphoglycerate_kinase"/>
</dbReference>
<keyword evidence="10 12" id="KW-0067">ATP-binding</keyword>
<comment type="similarity">
    <text evidence="3 12 15">Belongs to the phosphoglycerate kinase family.</text>
</comment>
<feature type="binding site" evidence="13">
    <location>
        <position position="119"/>
    </location>
    <ligand>
        <name>(2R)-3-phosphoglycerate</name>
        <dbReference type="ChEBI" id="CHEBI:58272"/>
    </ligand>
</feature>
<dbReference type="UniPathway" id="UPA00109">
    <property type="reaction ID" value="UER00185"/>
</dbReference>
<comment type="subunit">
    <text evidence="4 12">Monomer.</text>
</comment>
<dbReference type="Proteomes" id="UP000595564">
    <property type="component" value="Chromosome"/>
</dbReference>
<dbReference type="PANTHER" id="PTHR11406">
    <property type="entry name" value="PHOSPHOGLYCERATE KINASE"/>
    <property type="match status" value="1"/>
</dbReference>
<dbReference type="Pfam" id="PF00162">
    <property type="entry name" value="PGK"/>
    <property type="match status" value="1"/>
</dbReference>
<proteinExistence type="inferred from homology"/>
<sequence length="394" mass="43136">MSKATIKDLDLKGKRVFIRVDFNVPVKNGVVTDDNRIVSALPTINYALEKGAKIILASHRGRPKGEGFEEDYSMKPVFLRLKSEFGDNVFYSEKVIGEEVVKKSQELKEGQILLIENLRFEKGEKKSDPEFAKELRKLSDLYVNDAFGTCHRKDASVYVLPTLYEKPVAGFLVEKEIHYFENVLANPEKPYIAILGGAKVSDKIPVIENLLNKVDSILIGGAMAYTFLKAKGVEIGKSILEMEMVELAEQYMNKAKEKGIDIFLPVDHVITDKIEDGKVEITLDEKIPEGFMGVDIGPETIVKFKEVIKGAKTVVWNGPMGIFEIDSFSAGTIAIANAIAESECVSIVGGGDSAAAVKKAGVFDKISHVSTGGGASLEYLAGKKLPGIEVLSDK</sequence>
<feature type="binding site" evidence="12">
    <location>
        <position position="36"/>
    </location>
    <ligand>
        <name>substrate</name>
    </ligand>
</feature>
<evidence type="ECO:0000256" key="13">
    <source>
        <dbReference type="PIRSR" id="PIRSR000724-1"/>
    </source>
</evidence>
<gene>
    <name evidence="12 16" type="primary">pgk</name>
    <name evidence="16" type="ORF">TTHT_1477</name>
</gene>
<comment type="catalytic activity">
    <reaction evidence="1 12 15">
        <text>(2R)-3-phosphoglycerate + ATP = (2R)-3-phospho-glyceroyl phosphate + ADP</text>
        <dbReference type="Rhea" id="RHEA:14801"/>
        <dbReference type="ChEBI" id="CHEBI:30616"/>
        <dbReference type="ChEBI" id="CHEBI:57604"/>
        <dbReference type="ChEBI" id="CHEBI:58272"/>
        <dbReference type="ChEBI" id="CHEBI:456216"/>
        <dbReference type="EC" id="2.7.2.3"/>
    </reaction>
</comment>
<dbReference type="FunFam" id="3.40.50.1260:FF:000003">
    <property type="entry name" value="Phosphoglycerate kinase"/>
    <property type="match status" value="1"/>
</dbReference>
<dbReference type="GO" id="GO:0043531">
    <property type="term" value="F:ADP binding"/>
    <property type="evidence" value="ECO:0007669"/>
    <property type="project" value="TreeGrafter"/>
</dbReference>
<feature type="binding site" evidence="12">
    <location>
        <position position="152"/>
    </location>
    <ligand>
        <name>substrate</name>
    </ligand>
</feature>
<dbReference type="InterPro" id="IPR036043">
    <property type="entry name" value="Phosphoglycerate_kinase_sf"/>
</dbReference>
<evidence type="ECO:0000256" key="3">
    <source>
        <dbReference type="ARBA" id="ARBA00008982"/>
    </source>
</evidence>
<evidence type="ECO:0000256" key="15">
    <source>
        <dbReference type="RuleBase" id="RU000532"/>
    </source>
</evidence>
<dbReference type="PANTHER" id="PTHR11406:SF23">
    <property type="entry name" value="PHOSPHOGLYCERATE KINASE 1, CHLOROPLASTIC-RELATED"/>
    <property type="match status" value="1"/>
</dbReference>
<comment type="pathway">
    <text evidence="2 12">Carbohydrate degradation; glycolysis; pyruvate from D-glyceraldehyde 3-phosphate: step 2/5.</text>
</comment>
<evidence type="ECO:0000256" key="5">
    <source>
        <dbReference type="ARBA" id="ARBA00013061"/>
    </source>
</evidence>
<dbReference type="HAMAP" id="MF_00145">
    <property type="entry name" value="Phosphoglyc_kinase"/>
    <property type="match status" value="1"/>
</dbReference>
<feature type="binding site" evidence="12 14">
    <location>
        <position position="203"/>
    </location>
    <ligand>
        <name>ATP</name>
        <dbReference type="ChEBI" id="CHEBI:30616"/>
    </ligand>
</feature>
<evidence type="ECO:0000256" key="10">
    <source>
        <dbReference type="ARBA" id="ARBA00022840"/>
    </source>
</evidence>
<evidence type="ECO:0000256" key="4">
    <source>
        <dbReference type="ARBA" id="ARBA00011245"/>
    </source>
</evidence>
<feature type="binding site" evidence="12 14">
    <location>
        <position position="293"/>
    </location>
    <ligand>
        <name>ATP</name>
        <dbReference type="ChEBI" id="CHEBI:30616"/>
    </ligand>
</feature>
<evidence type="ECO:0000256" key="8">
    <source>
        <dbReference type="ARBA" id="ARBA00022741"/>
    </source>
</evidence>
<evidence type="ECO:0000256" key="7">
    <source>
        <dbReference type="ARBA" id="ARBA00022679"/>
    </source>
</evidence>
<reference evidence="16 17" key="1">
    <citation type="journal article" date="2012" name="Extremophiles">
        <title>Thermotomaculum hydrothermale gen. nov., sp. nov., a novel heterotrophic thermophile within the phylum Acidobacteria from a deep-sea hydrothermal vent chimney in the Southern Okinawa Trough.</title>
        <authorList>
            <person name="Izumi H."/>
            <person name="Nunoura T."/>
            <person name="Miyazaki M."/>
            <person name="Mino S."/>
            <person name="Toki T."/>
            <person name="Takai K."/>
            <person name="Sako Y."/>
            <person name="Sawabe T."/>
            <person name="Nakagawa S."/>
        </authorList>
    </citation>
    <scope>NUCLEOTIDE SEQUENCE [LARGE SCALE GENOMIC DNA]</scope>
    <source>
        <strain evidence="16 17">AC55</strain>
    </source>
</reference>
<dbReference type="Gene3D" id="3.40.50.1260">
    <property type="entry name" value="Phosphoglycerate kinase, N-terminal domain"/>
    <property type="match status" value="2"/>
</dbReference>